<evidence type="ECO:0000259" key="7">
    <source>
        <dbReference type="PROSITE" id="PS50893"/>
    </source>
</evidence>
<dbReference type="InterPro" id="IPR012340">
    <property type="entry name" value="NA-bd_OB-fold"/>
</dbReference>
<keyword evidence="1" id="KW-0813">Transport</keyword>
<dbReference type="Proteomes" id="UP000615455">
    <property type="component" value="Unassembled WGS sequence"/>
</dbReference>
<dbReference type="RefSeq" id="WP_189014016.1">
    <property type="nucleotide sequence ID" value="NZ_BMHE01000020.1"/>
</dbReference>
<feature type="domain" description="ABC transporter" evidence="7">
    <location>
        <begin position="4"/>
        <end position="234"/>
    </location>
</feature>
<dbReference type="InterPro" id="IPR017871">
    <property type="entry name" value="ABC_transporter-like_CS"/>
</dbReference>
<dbReference type="InterPro" id="IPR003439">
    <property type="entry name" value="ABC_transporter-like_ATP-bd"/>
</dbReference>
<organism evidence="8 9">
    <name type="scientific">Paenibacillus marchantiophytorum</name>
    <dbReference type="NCBI Taxonomy" id="1619310"/>
    <lineage>
        <taxon>Bacteria</taxon>
        <taxon>Bacillati</taxon>
        <taxon>Bacillota</taxon>
        <taxon>Bacilli</taxon>
        <taxon>Bacillales</taxon>
        <taxon>Paenibacillaceae</taxon>
        <taxon>Paenibacillus</taxon>
    </lineage>
</organism>
<dbReference type="PANTHER" id="PTHR43875">
    <property type="entry name" value="MALTODEXTRIN IMPORT ATP-BINDING PROTEIN MSMX"/>
    <property type="match status" value="1"/>
</dbReference>
<reference evidence="9" key="1">
    <citation type="journal article" date="2019" name="Int. J. Syst. Evol. Microbiol.">
        <title>The Global Catalogue of Microorganisms (GCM) 10K type strain sequencing project: providing services to taxonomists for standard genome sequencing and annotation.</title>
        <authorList>
            <consortium name="The Broad Institute Genomics Platform"/>
            <consortium name="The Broad Institute Genome Sequencing Center for Infectious Disease"/>
            <person name="Wu L."/>
            <person name="Ma J."/>
        </authorList>
    </citation>
    <scope>NUCLEOTIDE SEQUENCE [LARGE SCALE GENOMIC DNA]</scope>
    <source>
        <strain evidence="9">CGMCC 1.15043</strain>
    </source>
</reference>
<dbReference type="SUPFAM" id="SSF52540">
    <property type="entry name" value="P-loop containing nucleoside triphosphate hydrolases"/>
    <property type="match status" value="1"/>
</dbReference>
<dbReference type="SUPFAM" id="SSF50331">
    <property type="entry name" value="MOP-like"/>
    <property type="match status" value="1"/>
</dbReference>
<dbReference type="PANTHER" id="PTHR43875:SF15">
    <property type="entry name" value="TREHALOSE IMPORT ATP-BINDING PROTEIN SUGC"/>
    <property type="match status" value="1"/>
</dbReference>
<keyword evidence="9" id="KW-1185">Reference proteome</keyword>
<dbReference type="InterPro" id="IPR027417">
    <property type="entry name" value="P-loop_NTPase"/>
</dbReference>
<sequence length="369" mass="41677">MNRVVFDHVTKYFGESKAVNDAHFTIQDGEFFTLLGPSGCGKTTLLRTIAGFYRQEEGDIYFGDRLINDIPTHERNIGMVFQNYAIFPHMSVFDNVAYGLKARNVGKAEIEQRVMEALEMVELTHLRDRIPSNMSGGQQQRIALARAVVIRPSLLLMDEPLSNLDAKLRVKMRTDIRKLQKELNITTIYVTHDQEEALAVSDRIAVLSEGRVQQIATPQDIYLFPQNRFVANFIGTSNFLDASCEVAKGAAEEIVVTLLNQKTNLHLAKPYSGKALFSIRPELVKLSVFPSPDYTYEGTVETVTFLGEKVSYTIKLINGQVIEAHQHLAVSRKMLQENDMVYIDLQLEQSVMYNGSGEEVVYRAVESWS</sequence>
<evidence type="ECO:0000256" key="3">
    <source>
        <dbReference type="ARBA" id="ARBA00022741"/>
    </source>
</evidence>
<dbReference type="Pfam" id="PF00005">
    <property type="entry name" value="ABC_tran"/>
    <property type="match status" value="1"/>
</dbReference>
<dbReference type="InterPro" id="IPR008995">
    <property type="entry name" value="Mo/tungstate-bd_C_term_dom"/>
</dbReference>
<keyword evidence="4 8" id="KW-0067">ATP-binding</keyword>
<dbReference type="InterPro" id="IPR013611">
    <property type="entry name" value="Transp-assoc_OB_typ2"/>
</dbReference>
<dbReference type="GO" id="GO:0005524">
    <property type="term" value="F:ATP binding"/>
    <property type="evidence" value="ECO:0007669"/>
    <property type="project" value="UniProtKB-KW"/>
</dbReference>
<keyword evidence="3" id="KW-0547">Nucleotide-binding</keyword>
<protein>
    <submittedName>
        <fullName evidence="8">Sugar ABC transporter ATP-binding protein</fullName>
    </submittedName>
</protein>
<evidence type="ECO:0000256" key="5">
    <source>
        <dbReference type="ARBA" id="ARBA00022967"/>
    </source>
</evidence>
<proteinExistence type="predicted"/>
<gene>
    <name evidence="8" type="ORF">GCM10008018_38400</name>
</gene>
<name>A0ABQ1EVU1_9BACL</name>
<dbReference type="Gene3D" id="2.40.50.140">
    <property type="entry name" value="Nucleic acid-binding proteins"/>
    <property type="match status" value="1"/>
</dbReference>
<evidence type="ECO:0000256" key="1">
    <source>
        <dbReference type="ARBA" id="ARBA00022448"/>
    </source>
</evidence>
<evidence type="ECO:0000256" key="4">
    <source>
        <dbReference type="ARBA" id="ARBA00022840"/>
    </source>
</evidence>
<keyword evidence="6" id="KW-0472">Membrane</keyword>
<keyword evidence="5" id="KW-1278">Translocase</keyword>
<dbReference type="SMART" id="SM00382">
    <property type="entry name" value="AAA"/>
    <property type="match status" value="1"/>
</dbReference>
<dbReference type="PROSITE" id="PS50893">
    <property type="entry name" value="ABC_TRANSPORTER_2"/>
    <property type="match status" value="1"/>
</dbReference>
<dbReference type="InterPro" id="IPR003593">
    <property type="entry name" value="AAA+_ATPase"/>
</dbReference>
<dbReference type="Gene3D" id="2.40.50.100">
    <property type="match status" value="1"/>
</dbReference>
<dbReference type="Pfam" id="PF08402">
    <property type="entry name" value="TOBE_2"/>
    <property type="match status" value="1"/>
</dbReference>
<dbReference type="PROSITE" id="PS00211">
    <property type="entry name" value="ABC_TRANSPORTER_1"/>
    <property type="match status" value="1"/>
</dbReference>
<dbReference type="EMBL" id="BMHE01000020">
    <property type="protein sequence ID" value="GFZ88681.1"/>
    <property type="molecule type" value="Genomic_DNA"/>
</dbReference>
<accession>A0ABQ1EVU1</accession>
<dbReference type="Gene3D" id="3.40.50.300">
    <property type="entry name" value="P-loop containing nucleotide triphosphate hydrolases"/>
    <property type="match status" value="1"/>
</dbReference>
<evidence type="ECO:0000256" key="6">
    <source>
        <dbReference type="ARBA" id="ARBA00023136"/>
    </source>
</evidence>
<evidence type="ECO:0000256" key="2">
    <source>
        <dbReference type="ARBA" id="ARBA00022475"/>
    </source>
</evidence>
<comment type="caution">
    <text evidence="8">The sequence shown here is derived from an EMBL/GenBank/DDBJ whole genome shotgun (WGS) entry which is preliminary data.</text>
</comment>
<keyword evidence="2" id="KW-1003">Cell membrane</keyword>
<evidence type="ECO:0000313" key="8">
    <source>
        <dbReference type="EMBL" id="GFZ88681.1"/>
    </source>
</evidence>
<dbReference type="InterPro" id="IPR047641">
    <property type="entry name" value="ABC_transpr_MalK/UgpC-like"/>
</dbReference>
<evidence type="ECO:0000313" key="9">
    <source>
        <dbReference type="Proteomes" id="UP000615455"/>
    </source>
</evidence>